<accession>A0ABR8YXB3</accession>
<evidence type="ECO:0000313" key="2">
    <source>
        <dbReference type="Proteomes" id="UP000627166"/>
    </source>
</evidence>
<sequence length="76" mass="8695">MSSLGKLFNNKSYDLKECEQCGKLCSWKDLCKIDGSFGKFIVVCPQCSADMDSSVYMCFNDSDDINYDKIDFDLYD</sequence>
<organism evidence="1 2">
    <name type="scientific">Clostridium faecium</name>
    <dbReference type="NCBI Taxonomy" id="2762223"/>
    <lineage>
        <taxon>Bacteria</taxon>
        <taxon>Bacillati</taxon>
        <taxon>Bacillota</taxon>
        <taxon>Clostridia</taxon>
        <taxon>Eubacteriales</taxon>
        <taxon>Clostridiaceae</taxon>
        <taxon>Clostridium</taxon>
    </lineage>
</organism>
<keyword evidence="2" id="KW-1185">Reference proteome</keyword>
<dbReference type="Proteomes" id="UP000627166">
    <property type="component" value="Unassembled WGS sequence"/>
</dbReference>
<evidence type="ECO:0000313" key="1">
    <source>
        <dbReference type="EMBL" id="MBD8048865.1"/>
    </source>
</evidence>
<proteinExistence type="predicted"/>
<dbReference type="RefSeq" id="WP_191741793.1">
    <property type="nucleotide sequence ID" value="NZ_JACSQB010000184.1"/>
</dbReference>
<dbReference type="EMBL" id="JACSQB010000184">
    <property type="protein sequence ID" value="MBD8048865.1"/>
    <property type="molecule type" value="Genomic_DNA"/>
</dbReference>
<name>A0ABR8YXB3_9CLOT</name>
<protein>
    <submittedName>
        <fullName evidence="1">Uncharacterized protein</fullName>
    </submittedName>
</protein>
<reference evidence="1 2" key="1">
    <citation type="submission" date="2020-08" db="EMBL/GenBank/DDBJ databases">
        <title>A Genomic Blueprint of the Chicken Gut Microbiome.</title>
        <authorList>
            <person name="Gilroy R."/>
            <person name="Ravi A."/>
            <person name="Getino M."/>
            <person name="Pursley I."/>
            <person name="Horton D.L."/>
            <person name="Alikhan N.-F."/>
            <person name="Baker D."/>
            <person name="Gharbi K."/>
            <person name="Hall N."/>
            <person name="Watson M."/>
            <person name="Adriaenssens E.M."/>
            <person name="Foster-Nyarko E."/>
            <person name="Jarju S."/>
            <person name="Secka A."/>
            <person name="Antonio M."/>
            <person name="Oren A."/>
            <person name="Chaudhuri R."/>
            <person name="La Ragione R.M."/>
            <person name="Hildebrand F."/>
            <person name="Pallen M.J."/>
        </authorList>
    </citation>
    <scope>NUCLEOTIDE SEQUENCE [LARGE SCALE GENOMIC DNA]</scope>
    <source>
        <strain evidence="1 2">N37</strain>
    </source>
</reference>
<comment type="caution">
    <text evidence="1">The sequence shown here is derived from an EMBL/GenBank/DDBJ whole genome shotgun (WGS) entry which is preliminary data.</text>
</comment>
<gene>
    <name evidence="1" type="ORF">H9637_17855</name>
</gene>